<evidence type="ECO:0000313" key="2">
    <source>
        <dbReference type="Proteomes" id="UP001497382"/>
    </source>
</evidence>
<gene>
    <name evidence="1" type="ORF">LARSCL_LOCUS16504</name>
</gene>
<proteinExistence type="predicted"/>
<comment type="caution">
    <text evidence="1">The sequence shown here is derived from an EMBL/GenBank/DDBJ whole genome shotgun (WGS) entry which is preliminary data.</text>
</comment>
<name>A0AAV2B2M4_9ARAC</name>
<protein>
    <submittedName>
        <fullName evidence="1">Uncharacterized protein</fullName>
    </submittedName>
</protein>
<sequence length="76" mass="8989">MLFISIRMMDSGTFFHSAWRRHVSSFPDFRRLQPLIRQSNSSQKFFIGFNFGFWAGQSSRFTPLSSYYQSMVDFAT</sequence>
<keyword evidence="2" id="KW-1185">Reference proteome</keyword>
<dbReference type="EMBL" id="CAXIEN010000264">
    <property type="protein sequence ID" value="CAL1290468.1"/>
    <property type="molecule type" value="Genomic_DNA"/>
</dbReference>
<reference evidence="1 2" key="1">
    <citation type="submission" date="2024-04" db="EMBL/GenBank/DDBJ databases">
        <authorList>
            <person name="Rising A."/>
            <person name="Reimegard J."/>
            <person name="Sonavane S."/>
            <person name="Akerstrom W."/>
            <person name="Nylinder S."/>
            <person name="Hedman E."/>
            <person name="Kallberg Y."/>
        </authorList>
    </citation>
    <scope>NUCLEOTIDE SEQUENCE [LARGE SCALE GENOMIC DNA]</scope>
</reference>
<dbReference type="Proteomes" id="UP001497382">
    <property type="component" value="Unassembled WGS sequence"/>
</dbReference>
<evidence type="ECO:0000313" key="1">
    <source>
        <dbReference type="EMBL" id="CAL1290468.1"/>
    </source>
</evidence>
<dbReference type="AlphaFoldDB" id="A0AAV2B2M4"/>
<accession>A0AAV2B2M4</accession>
<organism evidence="1 2">
    <name type="scientific">Larinioides sclopetarius</name>
    <dbReference type="NCBI Taxonomy" id="280406"/>
    <lineage>
        <taxon>Eukaryota</taxon>
        <taxon>Metazoa</taxon>
        <taxon>Ecdysozoa</taxon>
        <taxon>Arthropoda</taxon>
        <taxon>Chelicerata</taxon>
        <taxon>Arachnida</taxon>
        <taxon>Araneae</taxon>
        <taxon>Araneomorphae</taxon>
        <taxon>Entelegynae</taxon>
        <taxon>Araneoidea</taxon>
        <taxon>Araneidae</taxon>
        <taxon>Larinioides</taxon>
    </lineage>
</organism>